<proteinExistence type="predicted"/>
<gene>
    <name evidence="1" type="ORF">GS03_02365</name>
</gene>
<dbReference type="OrthoDB" id="1356743at2"/>
<reference evidence="1 2" key="1">
    <citation type="submission" date="2019-04" db="EMBL/GenBank/DDBJ databases">
        <title>Flavobacterium sp. GS03.</title>
        <authorList>
            <person name="Kim H."/>
        </authorList>
    </citation>
    <scope>NUCLEOTIDE SEQUENCE [LARGE SCALE GENOMIC DNA]</scope>
    <source>
        <strain evidence="1 2">GS03</strain>
    </source>
</reference>
<dbReference type="KEGG" id="fsn:GS03_02365"/>
<evidence type="ECO:0000313" key="1">
    <source>
        <dbReference type="EMBL" id="QBZ98853.1"/>
    </source>
</evidence>
<accession>A0A4P7PXP2</accession>
<sequence>MVNYLREFQEGLEDFLDLTVYFNENEIRYKFQGLWTSSNFEKDIQIKANKLENLLYRQLKNGLDNKVLLSEVRLKMRVSLNFLSDVYYDDFDNLSKSNLKVRYSSSVPENTSDLFTYEFFQNLKSDEKAHKEFQKRNDDLTMLFDSILKLFERFQKEGKTPSRLQFENLKLLNCIYCYQEILFNLLDKVEHYFYNFEKIDFTILDTNESLPMMETVKCNINLSKVEAAKFFSFLIYDKIIFIDSSDEKMDKIRIQKFIENNFTYKSLNLKQKPITNINKEISEFKLYNDNEFNQTIDDFIKILQSKKR</sequence>
<dbReference type="AlphaFoldDB" id="A0A4P7PXP2"/>
<dbReference type="Proteomes" id="UP000296862">
    <property type="component" value="Chromosome"/>
</dbReference>
<name>A0A4P7PXP2_9FLAO</name>
<dbReference type="EMBL" id="CP038810">
    <property type="protein sequence ID" value="QBZ98853.1"/>
    <property type="molecule type" value="Genomic_DNA"/>
</dbReference>
<protein>
    <submittedName>
        <fullName evidence="1">Uncharacterized protein</fullName>
    </submittedName>
</protein>
<organism evidence="1 2">
    <name type="scientific">Flavobacterium sangjuense</name>
    <dbReference type="NCBI Taxonomy" id="2518177"/>
    <lineage>
        <taxon>Bacteria</taxon>
        <taxon>Pseudomonadati</taxon>
        <taxon>Bacteroidota</taxon>
        <taxon>Flavobacteriia</taxon>
        <taxon>Flavobacteriales</taxon>
        <taxon>Flavobacteriaceae</taxon>
        <taxon>Flavobacterium</taxon>
    </lineage>
</organism>
<evidence type="ECO:0000313" key="2">
    <source>
        <dbReference type="Proteomes" id="UP000296862"/>
    </source>
</evidence>
<dbReference type="RefSeq" id="WP_136152738.1">
    <property type="nucleotide sequence ID" value="NZ_CP038810.1"/>
</dbReference>
<keyword evidence="2" id="KW-1185">Reference proteome</keyword>